<protein>
    <submittedName>
        <fullName evidence="2">Uncharacterized protein</fullName>
    </submittedName>
</protein>
<dbReference type="Proteomes" id="UP000887580">
    <property type="component" value="Unplaced"/>
</dbReference>
<evidence type="ECO:0000313" key="2">
    <source>
        <dbReference type="WBParaSite" id="PS1159_v2.g22564.t1"/>
    </source>
</evidence>
<organism evidence="1 2">
    <name type="scientific">Panagrolaimus sp. PS1159</name>
    <dbReference type="NCBI Taxonomy" id="55785"/>
    <lineage>
        <taxon>Eukaryota</taxon>
        <taxon>Metazoa</taxon>
        <taxon>Ecdysozoa</taxon>
        <taxon>Nematoda</taxon>
        <taxon>Chromadorea</taxon>
        <taxon>Rhabditida</taxon>
        <taxon>Tylenchina</taxon>
        <taxon>Panagrolaimomorpha</taxon>
        <taxon>Panagrolaimoidea</taxon>
        <taxon>Panagrolaimidae</taxon>
        <taxon>Panagrolaimus</taxon>
    </lineage>
</organism>
<proteinExistence type="predicted"/>
<reference evidence="2" key="1">
    <citation type="submission" date="2022-11" db="UniProtKB">
        <authorList>
            <consortium name="WormBaseParasite"/>
        </authorList>
    </citation>
    <scope>IDENTIFICATION</scope>
</reference>
<dbReference type="WBParaSite" id="PS1159_v2.g22564.t1">
    <property type="protein sequence ID" value="PS1159_v2.g22564.t1"/>
    <property type="gene ID" value="PS1159_v2.g22564"/>
</dbReference>
<sequence length="357" mass="40138">MTTKDEFLPSSFVKNCSQDTDNINRYSNFNLNQNSKCPILIPVQTFSKSNNDKFGDSIISGNCEEKEKPQLWNKASTDSSSKHFKETAKNHWKNNIVKNSTLCLHISTYENSVKAESGSFGDGNHENHRLNKEKNAKQILTASKFVIQNPFEFPRQQNDKKSKPELSQFKASQRLLNPNKASNNVHPMTLRSRKKNNEKELEVEVNAASSKLDKSKTSHESEKIRSKAEKVAEGELIMEELPKTGKKQLKPPQKVVKSKKLAGRPLNAISPDSTTTTATTTTSDCEESFVKEVQKMLLERAAIENDIVTNLLEQFLASEPQSPELAAATQKCVESILRRKDVEEKVAAKANKTKKND</sequence>
<evidence type="ECO:0000313" key="1">
    <source>
        <dbReference type="Proteomes" id="UP000887580"/>
    </source>
</evidence>
<name>A0AC35FZD9_9BILA</name>
<accession>A0AC35FZD9</accession>